<evidence type="ECO:0000256" key="1">
    <source>
        <dbReference type="ARBA" id="ARBA00022737"/>
    </source>
</evidence>
<feature type="domain" description="Teneurin-like YD-shell" evidence="4">
    <location>
        <begin position="25"/>
        <end position="160"/>
    </location>
</feature>
<keyword evidence="2" id="KW-0175">Coiled coil</keyword>
<dbReference type="Gene3D" id="2.180.10.10">
    <property type="entry name" value="RHS repeat-associated core"/>
    <property type="match status" value="2"/>
</dbReference>
<dbReference type="Proteomes" id="UP000188219">
    <property type="component" value="Chromosome"/>
</dbReference>
<organism evidence="5 6">
    <name type="scientific">Microbulbifer agarilyticus</name>
    <dbReference type="NCBI Taxonomy" id="260552"/>
    <lineage>
        <taxon>Bacteria</taxon>
        <taxon>Pseudomonadati</taxon>
        <taxon>Pseudomonadota</taxon>
        <taxon>Gammaproteobacteria</taxon>
        <taxon>Cellvibrionales</taxon>
        <taxon>Microbulbiferaceae</taxon>
        <taxon>Microbulbifer</taxon>
    </lineage>
</organism>
<dbReference type="RefSeq" id="WP_077402458.1">
    <property type="nucleotide sequence ID" value="NZ_CP019650.1"/>
</dbReference>
<dbReference type="EMBL" id="CP019650">
    <property type="protein sequence ID" value="AQQ67344.1"/>
    <property type="molecule type" value="Genomic_DNA"/>
</dbReference>
<dbReference type="InterPro" id="IPR022385">
    <property type="entry name" value="Rhs_assc_core"/>
</dbReference>
<dbReference type="InterPro" id="IPR050708">
    <property type="entry name" value="T6SS_VgrG/RHS"/>
</dbReference>
<dbReference type="InterPro" id="IPR056823">
    <property type="entry name" value="TEN-like_YD-shell"/>
</dbReference>
<dbReference type="PANTHER" id="PTHR32305">
    <property type="match status" value="1"/>
</dbReference>
<dbReference type="NCBIfam" id="TIGR03696">
    <property type="entry name" value="Rhs_assc_core"/>
    <property type="match status" value="1"/>
</dbReference>
<dbReference type="AlphaFoldDB" id="A0A1Q2M3N9"/>
<evidence type="ECO:0000259" key="4">
    <source>
        <dbReference type="Pfam" id="PF25023"/>
    </source>
</evidence>
<protein>
    <recommendedName>
        <fullName evidence="4">Teneurin-like YD-shell domain-containing protein</fullName>
    </recommendedName>
</protein>
<accession>A0A1Q2M3N9</accession>
<keyword evidence="6" id="KW-1185">Reference proteome</keyword>
<evidence type="ECO:0000313" key="5">
    <source>
        <dbReference type="EMBL" id="AQQ67344.1"/>
    </source>
</evidence>
<evidence type="ECO:0000256" key="3">
    <source>
        <dbReference type="SAM" id="SignalP"/>
    </source>
</evidence>
<evidence type="ECO:0000256" key="2">
    <source>
        <dbReference type="SAM" id="Coils"/>
    </source>
</evidence>
<dbReference type="NCBIfam" id="TIGR01643">
    <property type="entry name" value="YD_repeat_2x"/>
    <property type="match status" value="7"/>
</dbReference>
<dbReference type="Pfam" id="PF25023">
    <property type="entry name" value="TEN_YD-shell"/>
    <property type="match status" value="2"/>
</dbReference>
<reference evidence="5" key="1">
    <citation type="submission" date="2017-02" db="EMBL/GenBank/DDBJ databases">
        <title>Genome of Microbulbifer agarilyticus GP101.</title>
        <authorList>
            <person name="Jung J."/>
            <person name="Bae S.S."/>
            <person name="Baek K."/>
        </authorList>
    </citation>
    <scope>NUCLEOTIDE SEQUENCE [LARGE SCALE GENOMIC DNA]</scope>
    <source>
        <strain evidence="5">GP101</strain>
    </source>
</reference>
<evidence type="ECO:0000313" key="6">
    <source>
        <dbReference type="Proteomes" id="UP000188219"/>
    </source>
</evidence>
<name>A0A1Q2M3N9_9GAMM</name>
<dbReference type="PANTHER" id="PTHR32305:SF15">
    <property type="entry name" value="PROTEIN RHSA-RELATED"/>
    <property type="match status" value="1"/>
</dbReference>
<gene>
    <name evidence="5" type="ORF">Mag101_06625</name>
</gene>
<keyword evidence="3" id="KW-0732">Signal</keyword>
<sequence length="904" mass="99341">MYFSKSLLAGALSFLVAHGTSAAITEQNWSYTYTEGGKLETADGPRTDVSDVTSYTYDSFNRMTTSTNALGHVDSILEYDAAGRPTKSQDANGLQTHYTYTARGWLETVTIKAAAGDLVTTYTYDPVGQVINVAFPDSSTVAFEYDAARRLTAVENAVGERIEYKLDAAGNVTEEKVFAADGTTLVRSINRSYDELSRLIDVDGNNGQNTSIAYDKNGNRVSATDGNQNTTGEARDALGRVEAVTDAANNTVQFTYDSADRVTSVTDQRGNTTNYEYDFAGHLIKLTSPDTGIADYDYDEAGNLITRTDARGIVANYSYDALNRLTGIVYPGNTSENASFTYDSTENGNHGVGRLTGYSNDSGSTALAYDELGRVTTQADTIAGLSFNTGYSYDALGRVTEVTYPSGRIVTYVRDSLGRATAITSKDDAQATAQTIVSNIQYQPYGGIASMEYGNGITQTYTYDLDGRLQEVTAAGLGSVRSEFYTYDLANNITGIADVLDANKDRVFAYDTLDRLDDEVYSAGSRDYQYDSVGNRTQRIWDKTDSTTSTATYAYEAESNRMVLRGSKAWVKDAAGNTVSHNDDDYLYTYNHANRMSSYTKSGVLKGTYSYNALGQRVRTDKSSDVLLHYNLSGQYLSETTLRSDGVSLSNQVDYIYLDGEPVAHIKTTYKSSGAVNKKFLTYLHTDHLYTPRVGTNDAQAIVWRWDSDAFGNTNPLADVDGDGVNVTVNLRFPGQIKGGEAPFYYNYFRDYDPSTGRYLQSDPTGLDGGINTYLYVLANPMNLYDPDGLKPQRNPGNPNSRIARNNARLKAQQQSLRDRLRNLQNKAKKNKVVVEGIAEILEQLKELEKNLHKNYPMTCEKRVCPWDSSGVEQYCGAPGQNQSMSPMATVENGCVCVSYKPAW</sequence>
<proteinExistence type="predicted"/>
<dbReference type="InterPro" id="IPR006530">
    <property type="entry name" value="YD"/>
</dbReference>
<keyword evidence="1" id="KW-0677">Repeat</keyword>
<feature type="domain" description="Teneurin-like YD-shell" evidence="4">
    <location>
        <begin position="161"/>
        <end position="345"/>
    </location>
</feature>
<dbReference type="Pfam" id="PF05593">
    <property type="entry name" value="RHS_repeat"/>
    <property type="match status" value="1"/>
</dbReference>
<dbReference type="KEGG" id="maga:Mag101_06625"/>
<dbReference type="STRING" id="260552.Mag101_06625"/>
<feature type="signal peptide" evidence="3">
    <location>
        <begin position="1"/>
        <end position="22"/>
    </location>
</feature>
<dbReference type="OrthoDB" id="9816400at2"/>
<dbReference type="InterPro" id="IPR031325">
    <property type="entry name" value="RHS_repeat"/>
</dbReference>
<feature type="chain" id="PRO_5013179423" description="Teneurin-like YD-shell domain-containing protein" evidence="3">
    <location>
        <begin position="23"/>
        <end position="904"/>
    </location>
</feature>
<feature type="coiled-coil region" evidence="2">
    <location>
        <begin position="800"/>
        <end position="851"/>
    </location>
</feature>